<dbReference type="SUPFAM" id="SSF55021">
    <property type="entry name" value="ACT-like"/>
    <property type="match status" value="1"/>
</dbReference>
<sequence>MSDFSLINSENTTPGAEILFYEVSKYFKSNDMVLLRNAYLFSQSAHSGQFRKSGEPYISHPVAVAGILCELHLDAVTLAAALLHDVVEDTGIAKEEISERFGAPVAELVDGVSKLEKIEFETQADMQAENFRKMLLAMAQDVRVILIKLADRLHNMRTLEVMSSEKQQDIAQETLEIYAPIAHRLGLENMHQELQELSFRFSYPNRYKVLEKATRAARGNRREVVGKILDAINQRLEEDGVGAVVSGREKHLYSIYKKMVEKQLSFSDVLDIYGFRVLVKRVSDCYVALGVLHGLYKPIPGKFKDYIAIPKANGYQSLHSTLLGPYGLPIEIQIRTHEMHHIAEIGVASHWLYKANESGVNDLHLKANQWMKSLLETLSESSNSLEFLEHLKVDLFPSEIYVFTPQGKILALPRGVTTVDFAYAVHTDVGNRCVAAKINGESVPLRTHLKSGDRVEIVTANTAKPNPSWLSYVATGRARSSIRHFLRTIQFDESIKLGERLLNQALRSFGADPETVNEAYWEKLLRDSGVKSKQDLLADIALGKQLGTVIAKRLLMPEESIARTQGKSSITILGTEGMAVKFAKCCFPIPGDGIVGLIKKDQGLIIHTQDCPTVAQNSKQDNQLDVEWGPEIERVFPVSINMAVVNRSGVLARVTTEIAKAGSNIDDIRLESDDDYTVMHFVIQTRDRKHLAHIFRELKHINEVVKISRSKNS</sequence>
<feature type="domain" description="HD" evidence="3">
    <location>
        <begin position="57"/>
        <end position="156"/>
    </location>
</feature>
<comment type="function">
    <text evidence="1">In eubacteria ppGpp (guanosine 3'-diphosphate 5'-diphosphate) is a mediator of the stringent response that coordinates a variety of cellular activities in response to changes in nutritional abundance.</text>
</comment>
<dbReference type="FunFam" id="1.10.3210.10:FF:000001">
    <property type="entry name" value="GTP pyrophosphokinase RelA"/>
    <property type="match status" value="1"/>
</dbReference>
<dbReference type="NCBIfam" id="TIGR00691">
    <property type="entry name" value="spoT_relA"/>
    <property type="match status" value="1"/>
</dbReference>
<dbReference type="PANTHER" id="PTHR21262:SF36">
    <property type="entry name" value="BIFUNCTIONAL (P)PPGPP SYNTHASE_HYDROLASE SPOT"/>
    <property type="match status" value="1"/>
</dbReference>
<dbReference type="Proteomes" id="UP000198729">
    <property type="component" value="Unassembled WGS sequence"/>
</dbReference>
<dbReference type="CDD" id="cd04876">
    <property type="entry name" value="ACT_RelA-SpoT"/>
    <property type="match status" value="1"/>
</dbReference>
<dbReference type="Gene3D" id="1.10.3210.10">
    <property type="entry name" value="Hypothetical protein af1432"/>
    <property type="match status" value="1"/>
</dbReference>
<dbReference type="Gene3D" id="3.30.70.260">
    <property type="match status" value="1"/>
</dbReference>
<dbReference type="GO" id="GO:0008728">
    <property type="term" value="F:GTP diphosphokinase activity"/>
    <property type="evidence" value="ECO:0007669"/>
    <property type="project" value="TreeGrafter"/>
</dbReference>
<dbReference type="InterPro" id="IPR007685">
    <property type="entry name" value="RelA_SpoT"/>
</dbReference>
<dbReference type="PANTHER" id="PTHR21262">
    <property type="entry name" value="GUANOSINE-3',5'-BIS DIPHOSPHATE 3'-PYROPHOSPHOHYDROLASE"/>
    <property type="match status" value="1"/>
</dbReference>
<dbReference type="SUPFAM" id="SSF109604">
    <property type="entry name" value="HD-domain/PDEase-like"/>
    <property type="match status" value="1"/>
</dbReference>
<dbReference type="InterPro" id="IPR012675">
    <property type="entry name" value="Beta-grasp_dom_sf"/>
</dbReference>
<dbReference type="GO" id="GO:0042594">
    <property type="term" value="P:response to starvation"/>
    <property type="evidence" value="ECO:0007669"/>
    <property type="project" value="TreeGrafter"/>
</dbReference>
<dbReference type="InterPro" id="IPR002912">
    <property type="entry name" value="ACT_dom"/>
</dbReference>
<dbReference type="InterPro" id="IPR003607">
    <property type="entry name" value="HD/PDEase_dom"/>
</dbReference>
<dbReference type="SMART" id="SM00954">
    <property type="entry name" value="RelA_SpoT"/>
    <property type="match status" value="1"/>
</dbReference>
<proteinExistence type="inferred from homology"/>
<dbReference type="Gene3D" id="3.10.20.30">
    <property type="match status" value="1"/>
</dbReference>
<dbReference type="Pfam" id="PF04607">
    <property type="entry name" value="RelA_SpoT"/>
    <property type="match status" value="1"/>
</dbReference>
<dbReference type="CDD" id="cd01668">
    <property type="entry name" value="TGS_RSH"/>
    <property type="match status" value="1"/>
</dbReference>
<dbReference type="InterPro" id="IPR004095">
    <property type="entry name" value="TGS"/>
</dbReference>
<dbReference type="RefSeq" id="WP_090285951.1">
    <property type="nucleotide sequence ID" value="NZ_FMWO01000048.1"/>
</dbReference>
<dbReference type="SUPFAM" id="SSF81301">
    <property type="entry name" value="Nucleotidyltransferase"/>
    <property type="match status" value="1"/>
</dbReference>
<dbReference type="GO" id="GO:0008893">
    <property type="term" value="F:guanosine-3',5'-bis(diphosphate) 3'-diphosphatase activity"/>
    <property type="evidence" value="ECO:0007669"/>
    <property type="project" value="UniProtKB-EC"/>
</dbReference>
<name>A0A1G5SG79_9PROT</name>
<dbReference type="CDD" id="cd05399">
    <property type="entry name" value="NT_Rel-Spo_like"/>
    <property type="match status" value="1"/>
</dbReference>
<organism evidence="5 6">
    <name type="scientific">Nitrosomonas mobilis</name>
    <dbReference type="NCBI Taxonomy" id="51642"/>
    <lineage>
        <taxon>Bacteria</taxon>
        <taxon>Pseudomonadati</taxon>
        <taxon>Pseudomonadota</taxon>
        <taxon>Betaproteobacteria</taxon>
        <taxon>Nitrosomonadales</taxon>
        <taxon>Nitrosomonadaceae</taxon>
        <taxon>Nitrosomonas</taxon>
    </lineage>
</organism>
<feature type="domain" description="TGS" evidence="4">
    <location>
        <begin position="398"/>
        <end position="459"/>
    </location>
</feature>
<evidence type="ECO:0000313" key="5">
    <source>
        <dbReference type="EMBL" id="SCZ85551.1"/>
    </source>
</evidence>
<protein>
    <submittedName>
        <fullName evidence="5">Guanosine-3',5'-bis(Diphosphate) 3'-pyrophosphohydrolase</fullName>
        <ecNumber evidence="5">3.1.7.2</ecNumber>
    </submittedName>
</protein>
<gene>
    <name evidence="5" type="primary">spoT</name>
    <name evidence="5" type="ORF">NSMM_400029</name>
</gene>
<evidence type="ECO:0000259" key="4">
    <source>
        <dbReference type="PROSITE" id="PS51880"/>
    </source>
</evidence>
<evidence type="ECO:0000259" key="3">
    <source>
        <dbReference type="PROSITE" id="PS51831"/>
    </source>
</evidence>
<dbReference type="InterPro" id="IPR033655">
    <property type="entry name" value="TGS_RelA/SpoT"/>
</dbReference>
<dbReference type="GO" id="GO:0015949">
    <property type="term" value="P:nucleobase-containing small molecule interconversion"/>
    <property type="evidence" value="ECO:0007669"/>
    <property type="project" value="UniProtKB-ARBA"/>
</dbReference>
<dbReference type="InterPro" id="IPR045865">
    <property type="entry name" value="ACT-like_dom_sf"/>
</dbReference>
<dbReference type="InterPro" id="IPR006674">
    <property type="entry name" value="HD_domain"/>
</dbReference>
<dbReference type="InterPro" id="IPR012676">
    <property type="entry name" value="TGS-like"/>
</dbReference>
<keyword evidence="5" id="KW-0378">Hydrolase</keyword>
<dbReference type="Pfam" id="PF02824">
    <property type="entry name" value="TGS"/>
    <property type="match status" value="1"/>
</dbReference>
<comment type="similarity">
    <text evidence="1">Belongs to the relA/spoT family.</text>
</comment>
<dbReference type="CDD" id="cd00077">
    <property type="entry name" value="HDc"/>
    <property type="match status" value="1"/>
</dbReference>
<dbReference type="PROSITE" id="PS51880">
    <property type="entry name" value="TGS"/>
    <property type="match status" value="1"/>
</dbReference>
<keyword evidence="6" id="KW-1185">Reference proteome</keyword>
<dbReference type="Gene3D" id="3.30.460.10">
    <property type="entry name" value="Beta Polymerase, domain 2"/>
    <property type="match status" value="1"/>
</dbReference>
<feature type="domain" description="ACT" evidence="2">
    <location>
        <begin position="639"/>
        <end position="712"/>
    </location>
</feature>
<dbReference type="InterPro" id="IPR043519">
    <property type="entry name" value="NT_sf"/>
</dbReference>
<dbReference type="Pfam" id="PF13291">
    <property type="entry name" value="ACT_4"/>
    <property type="match status" value="1"/>
</dbReference>
<accession>A0A1G5SG79</accession>
<dbReference type="InterPro" id="IPR004811">
    <property type="entry name" value="RelA/Spo_fam"/>
</dbReference>
<dbReference type="GO" id="GO:0005886">
    <property type="term" value="C:plasma membrane"/>
    <property type="evidence" value="ECO:0007669"/>
    <property type="project" value="TreeGrafter"/>
</dbReference>
<dbReference type="PROSITE" id="PS51831">
    <property type="entry name" value="HD"/>
    <property type="match status" value="1"/>
</dbReference>
<evidence type="ECO:0000313" key="6">
    <source>
        <dbReference type="Proteomes" id="UP000198729"/>
    </source>
</evidence>
<dbReference type="Pfam" id="PF13328">
    <property type="entry name" value="HD_4"/>
    <property type="match status" value="1"/>
</dbReference>
<dbReference type="GO" id="GO:0015969">
    <property type="term" value="P:guanosine tetraphosphate metabolic process"/>
    <property type="evidence" value="ECO:0007669"/>
    <property type="project" value="InterPro"/>
</dbReference>
<dbReference type="AlphaFoldDB" id="A0A1G5SG79"/>
<dbReference type="SMART" id="SM00471">
    <property type="entry name" value="HDc"/>
    <property type="match status" value="1"/>
</dbReference>
<dbReference type="EMBL" id="FMWO01000048">
    <property type="protein sequence ID" value="SCZ85551.1"/>
    <property type="molecule type" value="Genomic_DNA"/>
</dbReference>
<dbReference type="FunFam" id="3.30.460.10:FF:000001">
    <property type="entry name" value="GTP pyrophosphokinase RelA"/>
    <property type="match status" value="1"/>
</dbReference>
<dbReference type="FunFam" id="3.10.20.30:FF:000002">
    <property type="entry name" value="GTP pyrophosphokinase (RelA/SpoT)"/>
    <property type="match status" value="1"/>
</dbReference>
<reference evidence="5 6" key="1">
    <citation type="submission" date="2016-10" db="EMBL/GenBank/DDBJ databases">
        <authorList>
            <person name="de Groot N.N."/>
        </authorList>
    </citation>
    <scope>NUCLEOTIDE SEQUENCE [LARGE SCALE GENOMIC DNA]</scope>
    <source>
        <strain evidence="5">1</strain>
    </source>
</reference>
<dbReference type="SUPFAM" id="SSF81271">
    <property type="entry name" value="TGS-like"/>
    <property type="match status" value="1"/>
</dbReference>
<dbReference type="PROSITE" id="PS51671">
    <property type="entry name" value="ACT"/>
    <property type="match status" value="1"/>
</dbReference>
<dbReference type="OrthoDB" id="9805041at2"/>
<dbReference type="STRING" id="51642.NSMM_400029"/>
<dbReference type="Pfam" id="PF19296">
    <property type="entry name" value="RelA_AH_RIS"/>
    <property type="match status" value="1"/>
</dbReference>
<dbReference type="EC" id="3.1.7.2" evidence="5"/>
<evidence type="ECO:0000256" key="1">
    <source>
        <dbReference type="RuleBase" id="RU003847"/>
    </source>
</evidence>
<dbReference type="InterPro" id="IPR045600">
    <property type="entry name" value="RelA/SpoT_AH_RIS"/>
</dbReference>
<evidence type="ECO:0000259" key="2">
    <source>
        <dbReference type="PROSITE" id="PS51671"/>
    </source>
</evidence>